<dbReference type="PANTHER" id="PTHR45436:SF5">
    <property type="entry name" value="SENSOR HISTIDINE KINASE TRCS"/>
    <property type="match status" value="1"/>
</dbReference>
<comment type="catalytic activity">
    <reaction evidence="1">
        <text>ATP + protein L-histidine = ADP + protein N-phospho-L-histidine.</text>
        <dbReference type="EC" id="2.7.13.3"/>
    </reaction>
</comment>
<keyword evidence="11" id="KW-0472">Membrane</keyword>
<feature type="region of interest" description="Disordered" evidence="10">
    <location>
        <begin position="624"/>
        <end position="655"/>
    </location>
</feature>
<evidence type="ECO:0000256" key="10">
    <source>
        <dbReference type="SAM" id="MobiDB-lite"/>
    </source>
</evidence>
<dbReference type="EC" id="2.7.13.3" evidence="3"/>
<dbReference type="InterPro" id="IPR050428">
    <property type="entry name" value="TCS_sensor_his_kinase"/>
</dbReference>
<dbReference type="PROSITE" id="PS50109">
    <property type="entry name" value="HIS_KIN"/>
    <property type="match status" value="1"/>
</dbReference>
<protein>
    <recommendedName>
        <fullName evidence="3">histidine kinase</fullName>
        <ecNumber evidence="3">2.7.13.3</ecNumber>
    </recommendedName>
</protein>
<evidence type="ECO:0000256" key="9">
    <source>
        <dbReference type="ARBA" id="ARBA00023012"/>
    </source>
</evidence>
<name>A0ABV6M807_9ACTN</name>
<feature type="region of interest" description="Disordered" evidence="10">
    <location>
        <begin position="816"/>
        <end position="848"/>
    </location>
</feature>
<feature type="domain" description="HAMP" evidence="13">
    <location>
        <begin position="321"/>
        <end position="392"/>
    </location>
</feature>
<dbReference type="SUPFAM" id="SSF55874">
    <property type="entry name" value="ATPase domain of HSP90 chaperone/DNA topoisomerase II/histidine kinase"/>
    <property type="match status" value="1"/>
</dbReference>
<dbReference type="InterPro" id="IPR013587">
    <property type="entry name" value="Nitrate/nitrite_sensing"/>
</dbReference>
<dbReference type="RefSeq" id="WP_377253769.1">
    <property type="nucleotide sequence ID" value="NZ_JBHLUH010000049.1"/>
</dbReference>
<reference evidence="14 15" key="1">
    <citation type="submission" date="2024-09" db="EMBL/GenBank/DDBJ databases">
        <authorList>
            <person name="Sun Q."/>
            <person name="Mori K."/>
        </authorList>
    </citation>
    <scope>NUCLEOTIDE SEQUENCE [LARGE SCALE GENOMIC DNA]</scope>
    <source>
        <strain evidence="14 15">TBRC 3947</strain>
    </source>
</reference>
<keyword evidence="9" id="KW-0902">Two-component regulatory system</keyword>
<keyword evidence="5" id="KW-0808">Transferase</keyword>
<feature type="compositionally biased region" description="Low complexity" evidence="10">
    <location>
        <begin position="722"/>
        <end position="732"/>
    </location>
</feature>
<keyword evidence="6 11" id="KW-0812">Transmembrane</keyword>
<evidence type="ECO:0000259" key="12">
    <source>
        <dbReference type="PROSITE" id="PS50109"/>
    </source>
</evidence>
<feature type="transmembrane region" description="Helical" evidence="11">
    <location>
        <begin position="12"/>
        <end position="32"/>
    </location>
</feature>
<dbReference type="Proteomes" id="UP001589867">
    <property type="component" value="Unassembled WGS sequence"/>
</dbReference>
<keyword evidence="4" id="KW-0597">Phosphoprotein</keyword>
<evidence type="ECO:0000256" key="1">
    <source>
        <dbReference type="ARBA" id="ARBA00000085"/>
    </source>
</evidence>
<keyword evidence="8 11" id="KW-1133">Transmembrane helix</keyword>
<dbReference type="PANTHER" id="PTHR45436">
    <property type="entry name" value="SENSOR HISTIDINE KINASE YKOH"/>
    <property type="match status" value="1"/>
</dbReference>
<evidence type="ECO:0000256" key="2">
    <source>
        <dbReference type="ARBA" id="ARBA00004370"/>
    </source>
</evidence>
<dbReference type="InterPro" id="IPR036890">
    <property type="entry name" value="HATPase_C_sf"/>
</dbReference>
<feature type="region of interest" description="Disordered" evidence="10">
    <location>
        <begin position="697"/>
        <end position="763"/>
    </location>
</feature>
<dbReference type="Pfam" id="PF08376">
    <property type="entry name" value="NIT"/>
    <property type="match status" value="1"/>
</dbReference>
<feature type="transmembrane region" description="Helical" evidence="11">
    <location>
        <begin position="298"/>
        <end position="323"/>
    </location>
</feature>
<dbReference type="Gene3D" id="6.10.340.10">
    <property type="match status" value="1"/>
</dbReference>
<keyword evidence="7" id="KW-0418">Kinase</keyword>
<proteinExistence type="predicted"/>
<evidence type="ECO:0000256" key="8">
    <source>
        <dbReference type="ARBA" id="ARBA00022989"/>
    </source>
</evidence>
<organism evidence="14 15">
    <name type="scientific">Phytohabitans kaempferiae</name>
    <dbReference type="NCBI Taxonomy" id="1620943"/>
    <lineage>
        <taxon>Bacteria</taxon>
        <taxon>Bacillati</taxon>
        <taxon>Actinomycetota</taxon>
        <taxon>Actinomycetes</taxon>
        <taxon>Micromonosporales</taxon>
        <taxon>Micromonosporaceae</taxon>
    </lineage>
</organism>
<sequence length="865" mass="91671">MLLGRLRVRGKLAVLVMVPLLLVGVLTVPLVINRAGLAGRAADTARTVRVASEVGGLVGDLQQERMLSVGYLLGTVDGSSLTLQTTAVGDRTTDLRANLGSDLPQGVSDAIDAIDSLEEVRAGVLGQALRADQVIAAYGAVTARILDSLRLLDNIDVGTTEGRQVVALETVLQMNDLISAGAALMVVMVAERSPAAMTGYTANLAALQAIITRFNAYATAEQSELFQLVQQALNDRVGADLPVTVQTNPLQSLARFQVEQLYPSLESFIVLGRFVERKIVTDVTAEVERQQRVVLTTAYGVITLALLVLIGVVLMSVVVARAVARPLTSLTRSAERVATVAETELRRVADEDADDEAEPIHLEPVDVRSADEIGDLARAFDRVQVTAARLVERQVSSRRNVAQMFGHVGRRTQNLVGRQLALIDRLEQDETDPTRLQQLYRLDHISSRLRRNAGSLVVLSGSAGVSGAEEHITPLPLADVVRLALGEIEEYTRVDVQVPAGIAVSPALTGDLVLLLAEVMENATVFSPPHTRVTVSAMATGHVVRVRVVDHGLGLPPERLAEENNRLAHRERLDLAPTEVLGLFVVGRLARKHGLAVALAETPGGGVTVTVDIGQDHLIRSAIPEPETVAPPQPPKPARGLASVRQLHAAPQGGDEPAIVQQAVARAIVATSDQETSFNVVALDRATRTIGSGRSWNAFAPRTTEEPAPVIRSAPVAPPPHTTAAPTAPATGTGPGGLRQRVPGAQLPEGTSPRESKAPTPTGVDAATARALVEEFEAGVRRAESTVSAPVVHSEVPPVIAPPATGQRAPLTRRVPGATLPADLPSQPPAQVLPDLWSPDPEAARDSLEQFESGVARALQQEGTQ</sequence>
<evidence type="ECO:0000313" key="15">
    <source>
        <dbReference type="Proteomes" id="UP001589867"/>
    </source>
</evidence>
<evidence type="ECO:0000313" key="14">
    <source>
        <dbReference type="EMBL" id="MFC0530612.1"/>
    </source>
</evidence>
<dbReference type="EMBL" id="JBHLUH010000049">
    <property type="protein sequence ID" value="MFC0530612.1"/>
    <property type="molecule type" value="Genomic_DNA"/>
</dbReference>
<dbReference type="PROSITE" id="PS50885">
    <property type="entry name" value="HAMP"/>
    <property type="match status" value="1"/>
</dbReference>
<dbReference type="SMART" id="SM00304">
    <property type="entry name" value="HAMP"/>
    <property type="match status" value="1"/>
</dbReference>
<dbReference type="InterPro" id="IPR003594">
    <property type="entry name" value="HATPase_dom"/>
</dbReference>
<evidence type="ECO:0000259" key="13">
    <source>
        <dbReference type="PROSITE" id="PS50885"/>
    </source>
</evidence>
<keyword evidence="15" id="KW-1185">Reference proteome</keyword>
<comment type="subcellular location">
    <subcellularLocation>
        <location evidence="2">Membrane</location>
    </subcellularLocation>
</comment>
<dbReference type="InterPro" id="IPR003660">
    <property type="entry name" value="HAMP_dom"/>
</dbReference>
<gene>
    <name evidence="14" type="ORF">ACFFIA_23400</name>
</gene>
<evidence type="ECO:0000256" key="7">
    <source>
        <dbReference type="ARBA" id="ARBA00022777"/>
    </source>
</evidence>
<dbReference type="Pfam" id="PF02518">
    <property type="entry name" value="HATPase_c"/>
    <property type="match status" value="1"/>
</dbReference>
<evidence type="ECO:0000256" key="6">
    <source>
        <dbReference type="ARBA" id="ARBA00022692"/>
    </source>
</evidence>
<evidence type="ECO:0000256" key="3">
    <source>
        <dbReference type="ARBA" id="ARBA00012438"/>
    </source>
</evidence>
<accession>A0ABV6M807</accession>
<dbReference type="InterPro" id="IPR005467">
    <property type="entry name" value="His_kinase_dom"/>
</dbReference>
<evidence type="ECO:0000256" key="11">
    <source>
        <dbReference type="SAM" id="Phobius"/>
    </source>
</evidence>
<dbReference type="Pfam" id="PF00672">
    <property type="entry name" value="HAMP"/>
    <property type="match status" value="1"/>
</dbReference>
<evidence type="ECO:0000256" key="4">
    <source>
        <dbReference type="ARBA" id="ARBA00022553"/>
    </source>
</evidence>
<dbReference type="SMART" id="SM00387">
    <property type="entry name" value="HATPase_c"/>
    <property type="match status" value="1"/>
</dbReference>
<feature type="domain" description="Histidine kinase" evidence="12">
    <location>
        <begin position="512"/>
        <end position="617"/>
    </location>
</feature>
<dbReference type="Gene3D" id="3.30.565.10">
    <property type="entry name" value="Histidine kinase-like ATPase, C-terminal domain"/>
    <property type="match status" value="1"/>
</dbReference>
<evidence type="ECO:0000256" key="5">
    <source>
        <dbReference type="ARBA" id="ARBA00022679"/>
    </source>
</evidence>
<comment type="caution">
    <text evidence="14">The sequence shown here is derived from an EMBL/GenBank/DDBJ whole genome shotgun (WGS) entry which is preliminary data.</text>
</comment>
<dbReference type="CDD" id="cd06225">
    <property type="entry name" value="HAMP"/>
    <property type="match status" value="1"/>
</dbReference>